<dbReference type="Pfam" id="PF01743">
    <property type="entry name" value="PolyA_pol"/>
    <property type="match status" value="1"/>
</dbReference>
<reference evidence="11 12" key="1">
    <citation type="journal article" date="2015" name="Nature">
        <title>rRNA introns, odd ribosomes, and small enigmatic genomes across a large radiation of phyla.</title>
        <authorList>
            <person name="Brown C.T."/>
            <person name="Hug L.A."/>
            <person name="Thomas B.C."/>
            <person name="Sharon I."/>
            <person name="Castelle C.J."/>
            <person name="Singh A."/>
            <person name="Wilkins M.J."/>
            <person name="Williams K.H."/>
            <person name="Banfield J.F."/>
        </authorList>
    </citation>
    <scope>NUCLEOTIDE SEQUENCE [LARGE SCALE GENOMIC DNA]</scope>
</reference>
<dbReference type="PANTHER" id="PTHR47545:SF1">
    <property type="entry name" value="MULTIFUNCTIONAL CCA PROTEIN"/>
    <property type="match status" value="1"/>
</dbReference>
<dbReference type="InterPro" id="IPR050124">
    <property type="entry name" value="tRNA_CCA-adding_enzyme"/>
</dbReference>
<evidence type="ECO:0000256" key="8">
    <source>
        <dbReference type="ARBA" id="ARBA00022884"/>
    </source>
</evidence>
<evidence type="ECO:0000256" key="4">
    <source>
        <dbReference type="ARBA" id="ARBA00022723"/>
    </source>
</evidence>
<keyword evidence="3" id="KW-0548">Nucleotidyltransferase</keyword>
<evidence type="ECO:0000256" key="3">
    <source>
        <dbReference type="ARBA" id="ARBA00022695"/>
    </source>
</evidence>
<keyword evidence="8 9" id="KW-0694">RNA-binding</keyword>
<comment type="caution">
    <text evidence="11">The sequence shown here is derived from an EMBL/GenBank/DDBJ whole genome shotgun (WGS) entry which is preliminary data.</text>
</comment>
<evidence type="ECO:0000256" key="1">
    <source>
        <dbReference type="ARBA" id="ARBA00022679"/>
    </source>
</evidence>
<dbReference type="AlphaFoldDB" id="A0A0G1HYZ6"/>
<dbReference type="InterPro" id="IPR043519">
    <property type="entry name" value="NT_sf"/>
</dbReference>
<keyword evidence="7" id="KW-0460">Magnesium</keyword>
<proteinExistence type="inferred from homology"/>
<evidence type="ECO:0000256" key="2">
    <source>
        <dbReference type="ARBA" id="ARBA00022694"/>
    </source>
</evidence>
<dbReference type="GO" id="GO:0046872">
    <property type="term" value="F:metal ion binding"/>
    <property type="evidence" value="ECO:0007669"/>
    <property type="project" value="UniProtKB-KW"/>
</dbReference>
<protein>
    <recommendedName>
        <fullName evidence="10">Poly A polymerase head domain-containing protein</fullName>
    </recommendedName>
</protein>
<dbReference type="STRING" id="1618387.UW44_C0002G0057"/>
<keyword evidence="5" id="KW-0547">Nucleotide-binding</keyword>
<dbReference type="EMBL" id="LCIH01000002">
    <property type="protein sequence ID" value="KKT52391.1"/>
    <property type="molecule type" value="Genomic_DNA"/>
</dbReference>
<gene>
    <name evidence="11" type="ORF">UW44_C0002G0057</name>
</gene>
<dbReference type="SUPFAM" id="SSF81891">
    <property type="entry name" value="Poly A polymerase C-terminal region-like"/>
    <property type="match status" value="2"/>
</dbReference>
<dbReference type="GO" id="GO:0008033">
    <property type="term" value="P:tRNA processing"/>
    <property type="evidence" value="ECO:0007669"/>
    <property type="project" value="UniProtKB-KW"/>
</dbReference>
<evidence type="ECO:0000256" key="5">
    <source>
        <dbReference type="ARBA" id="ARBA00022741"/>
    </source>
</evidence>
<dbReference type="GO" id="GO:0003723">
    <property type="term" value="F:RNA binding"/>
    <property type="evidence" value="ECO:0007669"/>
    <property type="project" value="UniProtKB-KW"/>
</dbReference>
<evidence type="ECO:0000313" key="12">
    <source>
        <dbReference type="Proteomes" id="UP000034006"/>
    </source>
</evidence>
<dbReference type="Gene3D" id="1.10.3090.10">
    <property type="entry name" value="cca-adding enzyme, domain 2"/>
    <property type="match status" value="1"/>
</dbReference>
<evidence type="ECO:0000256" key="7">
    <source>
        <dbReference type="ARBA" id="ARBA00022842"/>
    </source>
</evidence>
<organism evidence="11 12">
    <name type="scientific">Candidatus Collierbacteria bacterium GW2011_GWB2_44_22</name>
    <dbReference type="NCBI Taxonomy" id="1618387"/>
    <lineage>
        <taxon>Bacteria</taxon>
        <taxon>Candidatus Collieribacteriota</taxon>
    </lineage>
</organism>
<dbReference type="InterPro" id="IPR002646">
    <property type="entry name" value="PolA_pol_head_dom"/>
</dbReference>
<dbReference type="Proteomes" id="UP000034006">
    <property type="component" value="Unassembled WGS sequence"/>
</dbReference>
<dbReference type="CDD" id="cd00077">
    <property type="entry name" value="HDc"/>
    <property type="match status" value="1"/>
</dbReference>
<dbReference type="GO" id="GO:0016779">
    <property type="term" value="F:nucleotidyltransferase activity"/>
    <property type="evidence" value="ECO:0007669"/>
    <property type="project" value="UniProtKB-KW"/>
</dbReference>
<evidence type="ECO:0000313" key="11">
    <source>
        <dbReference type="EMBL" id="KKT52391.1"/>
    </source>
</evidence>
<comment type="similarity">
    <text evidence="9">Belongs to the tRNA nucleotidyltransferase/poly(A) polymerase family.</text>
</comment>
<dbReference type="PANTHER" id="PTHR47545">
    <property type="entry name" value="MULTIFUNCTIONAL CCA PROTEIN"/>
    <property type="match status" value="1"/>
</dbReference>
<feature type="domain" description="Poly A polymerase head" evidence="10">
    <location>
        <begin position="60"/>
        <end position="197"/>
    </location>
</feature>
<keyword evidence="2" id="KW-0819">tRNA processing</keyword>
<evidence type="ECO:0000256" key="6">
    <source>
        <dbReference type="ARBA" id="ARBA00022840"/>
    </source>
</evidence>
<evidence type="ECO:0000256" key="9">
    <source>
        <dbReference type="RuleBase" id="RU003953"/>
    </source>
</evidence>
<dbReference type="SUPFAM" id="SSF81301">
    <property type="entry name" value="Nucleotidyltransferase"/>
    <property type="match status" value="1"/>
</dbReference>
<dbReference type="InterPro" id="IPR003607">
    <property type="entry name" value="HD/PDEase_dom"/>
</dbReference>
<name>A0A0G1HYZ6_9BACT</name>
<accession>A0A0G1HYZ6</accession>
<sequence length="886" mass="100442">MEPKTKIRDGEVLGKMETCLNPEFDLLPPEQIYKEYEMEVPEEVMEFCRLIEKIGGRVLLVGGCVRDVIMSTEGGKGKIQPKDIDMEVYGVYPEDLLKLVDGHFRLEEAGTYGKQFEIIKIFGRGRTYDLDISIPRAENKTGTGSHGFAVSSHPEFTVIEAARRRDLTCNSVSYDPVRKVVFDPYDGVKDIKENVIRITDAEKFTEDPVRILRIMQFVARFGARVDPETEELCRQMMDKEVMIRERNRKIVIGGTKEETELAFALIGKSAVELDDESTNRVYDEFKKLLLKGKRPSLGLEFARRIGVIDRYFPWLTELTITDQEYSWHPEGNAWNHTMQVIDAAAEIARREKMNDEERLTLMLAELGHDLGKPTTTKLAWKEVGGEMKQVVTSDGHDMEGGWLSTEFINAFAPKAYVKIERDVNGEYVGLHETDFEKELRRKVKILTERHMQLKSLYLLFMEERQINQDVAVKKARRSLGKLARKLAENGTNVFMLSFVTEADQRGRNGKGNSPLERGAVEDLVNWQTWLNEMMSEVEIKKELPEKIVGGYIIKKDNGLREGVELGVVVSWVFDDQLAGEFTSIEDGLARASLYSEIVKGCVQIAKEEKWKTVSINGKKKSPRIEDEVCKWLREDGVREKVLANAQLSILEKIVEKEGDRVADLGEWPKYIKSGSLTDRVPKGDEKKAPGFDAGVACALGLIPEEKQTLAARLHANYSEEAVEQVRREIEEADPDSPTTWWLAACAICKEGEINGEEFLEQVEEFKVLTKDPEKRLAVARTEFDKMKESFEVINGIPHGTKDGCMQAAYIAGYPVAVMYAEKYGIFFVGTYLPTLGLEGFEWSDDKDENGNAKSGPVYGSKQFVKCADEEELHRVLESAKHTITII</sequence>
<dbReference type="Gene3D" id="3.30.460.10">
    <property type="entry name" value="Beta Polymerase, domain 2"/>
    <property type="match status" value="1"/>
</dbReference>
<dbReference type="GO" id="GO:0005524">
    <property type="term" value="F:ATP binding"/>
    <property type="evidence" value="ECO:0007669"/>
    <property type="project" value="UniProtKB-KW"/>
</dbReference>
<evidence type="ECO:0000259" key="10">
    <source>
        <dbReference type="Pfam" id="PF01743"/>
    </source>
</evidence>
<keyword evidence="1 9" id="KW-0808">Transferase</keyword>
<keyword evidence="6" id="KW-0067">ATP-binding</keyword>
<keyword evidence="4" id="KW-0479">Metal-binding</keyword>